<sequence>MSDMIWDLRESDLRDTDVRDTGPWLPGGAPPTGQPYGDPAHGGPAYGDQPHVERVTAEGADWLASASTFPRSVRALWSARPGAPSVLPCGTAFDVVNLPVLFGRRVLDRLWESGPGCGPVAVHRGRMLVFATPGTGRRLPSLLSWEEWGPLVPPMLCHGVGDAVTVPPLAPAPAAAAPGGNGGSRWLVAPGVRDPWLPGPAVLLWACLRAARPHRVVAGGVPV</sequence>
<comment type="caution">
    <text evidence="3">The sequence shown here is derived from an EMBL/GenBank/DDBJ whole genome shotgun (WGS) entry which is preliminary data.</text>
</comment>
<evidence type="ECO:0000259" key="2">
    <source>
        <dbReference type="Pfam" id="PF09250"/>
    </source>
</evidence>
<accession>A0AA90H5G7</accession>
<dbReference type="AlphaFoldDB" id="A0AA90H5G7"/>
<dbReference type="Pfam" id="PF09250">
    <property type="entry name" value="Prim-Pol"/>
    <property type="match status" value="1"/>
</dbReference>
<evidence type="ECO:0000313" key="3">
    <source>
        <dbReference type="EMBL" id="MDI5971185.1"/>
    </source>
</evidence>
<reference evidence="3" key="1">
    <citation type="submission" date="2023-05" db="EMBL/GenBank/DDBJ databases">
        <title>Streptantibioticus silvisoli sp. nov., acidotolerant actinomycetes 1 from pine litter.</title>
        <authorList>
            <person name="Swiecimska M."/>
            <person name="Golinska P."/>
            <person name="Sangal V."/>
            <person name="Wachnowicz B."/>
            <person name="Goodfellow M."/>
        </authorList>
    </citation>
    <scope>NUCLEOTIDE SEQUENCE</scope>
    <source>
        <strain evidence="3">SL13</strain>
    </source>
</reference>
<organism evidence="3">
    <name type="scientific">Streptantibioticus silvisoli</name>
    <dbReference type="NCBI Taxonomy" id="2705255"/>
    <lineage>
        <taxon>Bacteria</taxon>
        <taxon>Bacillati</taxon>
        <taxon>Actinomycetota</taxon>
        <taxon>Actinomycetes</taxon>
        <taxon>Kitasatosporales</taxon>
        <taxon>Streptomycetaceae</taxon>
        <taxon>Streptantibioticus</taxon>
    </lineage>
</organism>
<evidence type="ECO:0000256" key="1">
    <source>
        <dbReference type="SAM" id="MobiDB-lite"/>
    </source>
</evidence>
<dbReference type="InterPro" id="IPR015330">
    <property type="entry name" value="DNA_primase/pol_bifunc_N"/>
</dbReference>
<feature type="domain" description="DNA primase/polymerase bifunctional N-terminal" evidence="2">
    <location>
        <begin position="46"/>
        <end position="168"/>
    </location>
</feature>
<dbReference type="RefSeq" id="WP_271318803.1">
    <property type="nucleotide sequence ID" value="NZ_JABXJJ020000020.1"/>
</dbReference>
<feature type="region of interest" description="Disordered" evidence="1">
    <location>
        <begin position="16"/>
        <end position="48"/>
    </location>
</feature>
<name>A0AA90H5G7_9ACTN</name>
<proteinExistence type="predicted"/>
<protein>
    <submittedName>
        <fullName evidence="3">Bifunctional DNA primase/polymerase</fullName>
    </submittedName>
</protein>
<gene>
    <name evidence="3" type="ORF">POF50_017850</name>
</gene>
<dbReference type="EMBL" id="JABXJJ020000020">
    <property type="protein sequence ID" value="MDI5971185.1"/>
    <property type="molecule type" value="Genomic_DNA"/>
</dbReference>